<evidence type="ECO:0000259" key="2">
    <source>
        <dbReference type="Pfam" id="PF13403"/>
    </source>
</evidence>
<feature type="domain" description="Hedgehog/Intein (Hint)" evidence="2">
    <location>
        <begin position="159"/>
        <end position="306"/>
    </location>
</feature>
<dbReference type="SUPFAM" id="SSF51294">
    <property type="entry name" value="Hedgehog/intein (Hint) domain"/>
    <property type="match status" value="1"/>
</dbReference>
<dbReference type="InterPro" id="IPR028992">
    <property type="entry name" value="Hedgehog/Intein_dom"/>
</dbReference>
<keyword evidence="4" id="KW-1185">Reference proteome</keyword>
<reference evidence="3" key="1">
    <citation type="journal article" date="2014" name="Int. J. Syst. Evol. Microbiol.">
        <title>Complete genome sequence of Corynebacterium casei LMG S-19264T (=DSM 44701T), isolated from a smear-ripened cheese.</title>
        <authorList>
            <consortium name="US DOE Joint Genome Institute (JGI-PGF)"/>
            <person name="Walter F."/>
            <person name="Albersmeier A."/>
            <person name="Kalinowski J."/>
            <person name="Ruckert C."/>
        </authorList>
    </citation>
    <scope>NUCLEOTIDE SEQUENCE</scope>
    <source>
        <strain evidence="3">CGMCC 1.6293</strain>
    </source>
</reference>
<dbReference type="Pfam" id="PF13403">
    <property type="entry name" value="Hint_2"/>
    <property type="match status" value="1"/>
</dbReference>
<dbReference type="EMBL" id="BMLF01000001">
    <property type="protein sequence ID" value="GGL95332.1"/>
    <property type="molecule type" value="Genomic_DNA"/>
</dbReference>
<evidence type="ECO:0000256" key="1">
    <source>
        <dbReference type="SAM" id="MobiDB-lite"/>
    </source>
</evidence>
<organism evidence="3 4">
    <name type="scientific">Pseudooceanicola nanhaiensis</name>
    <dbReference type="NCBI Taxonomy" id="375761"/>
    <lineage>
        <taxon>Bacteria</taxon>
        <taxon>Pseudomonadati</taxon>
        <taxon>Pseudomonadota</taxon>
        <taxon>Alphaproteobacteria</taxon>
        <taxon>Rhodobacterales</taxon>
        <taxon>Paracoccaceae</taxon>
        <taxon>Pseudooceanicola</taxon>
    </lineage>
</organism>
<comment type="caution">
    <text evidence="3">The sequence shown here is derived from an EMBL/GenBank/DDBJ whole genome shotgun (WGS) entry which is preliminary data.</text>
</comment>
<name>A0A917WDU4_9RHOB</name>
<dbReference type="Gene3D" id="2.170.16.10">
    <property type="entry name" value="Hedgehog/Intein (Hint) domain"/>
    <property type="match status" value="1"/>
</dbReference>
<proteinExistence type="predicted"/>
<sequence>MTTAYLGTFVIPWRQTEIDGLAAAPVEALAVGAAWSWHGDTVRVDGPGQLLQLSPGAEAVALRRRAAAKARRLAGPAAMRRDARAAPEEDSAPDTGFTVTNGARSFRVLVIPQGAGRPPLLGFEGEAPPRDTELWVVEVREDPRRAARARQTADRSGVICFTPGTRIRTPGGAVPVETLRPGQLVQTRDAGPQPVLWTGARRMSGARLHVMPWLRPIRFRAGAFGIGTPDADLLVSPEHRMLVRGAAARALFNAPEVLVAAGDLVRDDGAIARDTVLREVTYIHLLLPAHAILWANGVETESFHPANAALDALSPADRRRLLVSMPGIARDPFSYGGFARRNLSAPEAAILRHEAA</sequence>
<protein>
    <recommendedName>
        <fullName evidence="2">Hedgehog/Intein (Hint) domain-containing protein</fullName>
    </recommendedName>
</protein>
<evidence type="ECO:0000313" key="4">
    <source>
        <dbReference type="Proteomes" id="UP000649829"/>
    </source>
</evidence>
<reference evidence="3" key="2">
    <citation type="submission" date="2020-09" db="EMBL/GenBank/DDBJ databases">
        <authorList>
            <person name="Sun Q."/>
            <person name="Zhou Y."/>
        </authorList>
    </citation>
    <scope>NUCLEOTIDE SEQUENCE</scope>
    <source>
        <strain evidence="3">CGMCC 1.6293</strain>
    </source>
</reference>
<dbReference type="RefSeq" id="WP_028286474.1">
    <property type="nucleotide sequence ID" value="NZ_BMLF01000001.1"/>
</dbReference>
<dbReference type="InterPro" id="IPR036844">
    <property type="entry name" value="Hint_dom_sf"/>
</dbReference>
<gene>
    <name evidence="3" type="ORF">GCM10011534_16840</name>
</gene>
<feature type="region of interest" description="Disordered" evidence="1">
    <location>
        <begin position="73"/>
        <end position="98"/>
    </location>
</feature>
<accession>A0A917WDU4</accession>
<evidence type="ECO:0000313" key="3">
    <source>
        <dbReference type="EMBL" id="GGL95332.1"/>
    </source>
</evidence>
<dbReference type="AlphaFoldDB" id="A0A917WDU4"/>
<dbReference type="Proteomes" id="UP000649829">
    <property type="component" value="Unassembled WGS sequence"/>
</dbReference>